<reference evidence="1" key="1">
    <citation type="journal article" date="2020" name="Cell">
        <title>Large-Scale Comparative Analyses of Tick Genomes Elucidate Their Genetic Diversity and Vector Capacities.</title>
        <authorList>
            <consortium name="Tick Genome and Microbiome Consortium (TIGMIC)"/>
            <person name="Jia N."/>
            <person name="Wang J."/>
            <person name="Shi W."/>
            <person name="Du L."/>
            <person name="Sun Y."/>
            <person name="Zhan W."/>
            <person name="Jiang J.F."/>
            <person name="Wang Q."/>
            <person name="Zhang B."/>
            <person name="Ji P."/>
            <person name="Bell-Sakyi L."/>
            <person name="Cui X.M."/>
            <person name="Yuan T.T."/>
            <person name="Jiang B.G."/>
            <person name="Yang W.F."/>
            <person name="Lam T.T."/>
            <person name="Chang Q.C."/>
            <person name="Ding S.J."/>
            <person name="Wang X.J."/>
            <person name="Zhu J.G."/>
            <person name="Ruan X.D."/>
            <person name="Zhao L."/>
            <person name="Wei J.T."/>
            <person name="Ye R.Z."/>
            <person name="Que T.C."/>
            <person name="Du C.H."/>
            <person name="Zhou Y.H."/>
            <person name="Cheng J.X."/>
            <person name="Dai P.F."/>
            <person name="Guo W.B."/>
            <person name="Han X.H."/>
            <person name="Huang E.J."/>
            <person name="Li L.F."/>
            <person name="Wei W."/>
            <person name="Gao Y.C."/>
            <person name="Liu J.Z."/>
            <person name="Shao H.Z."/>
            <person name="Wang X."/>
            <person name="Wang C.C."/>
            <person name="Yang T.C."/>
            <person name="Huo Q.B."/>
            <person name="Li W."/>
            <person name="Chen H.Y."/>
            <person name="Chen S.E."/>
            <person name="Zhou L.G."/>
            <person name="Ni X.B."/>
            <person name="Tian J.H."/>
            <person name="Sheng Y."/>
            <person name="Liu T."/>
            <person name="Pan Y.S."/>
            <person name="Xia L.Y."/>
            <person name="Li J."/>
            <person name="Zhao F."/>
            <person name="Cao W.C."/>
        </authorList>
    </citation>
    <scope>NUCLEOTIDE SEQUENCE</scope>
    <source>
        <strain evidence="1">Rsan-2018</strain>
    </source>
</reference>
<protein>
    <submittedName>
        <fullName evidence="1">Uncharacterized protein</fullName>
    </submittedName>
</protein>
<evidence type="ECO:0000313" key="1">
    <source>
        <dbReference type="EMBL" id="KAH7972001.1"/>
    </source>
</evidence>
<keyword evidence="2" id="KW-1185">Reference proteome</keyword>
<dbReference type="AlphaFoldDB" id="A0A9D4T3U9"/>
<proteinExistence type="predicted"/>
<evidence type="ECO:0000313" key="2">
    <source>
        <dbReference type="Proteomes" id="UP000821837"/>
    </source>
</evidence>
<dbReference type="Proteomes" id="UP000821837">
    <property type="component" value="Chromosome 11"/>
</dbReference>
<dbReference type="EMBL" id="JABSTV010001247">
    <property type="protein sequence ID" value="KAH7972001.1"/>
    <property type="molecule type" value="Genomic_DNA"/>
</dbReference>
<gene>
    <name evidence="1" type="ORF">HPB52_004989</name>
</gene>
<organism evidence="1 2">
    <name type="scientific">Rhipicephalus sanguineus</name>
    <name type="common">Brown dog tick</name>
    <name type="synonym">Ixodes sanguineus</name>
    <dbReference type="NCBI Taxonomy" id="34632"/>
    <lineage>
        <taxon>Eukaryota</taxon>
        <taxon>Metazoa</taxon>
        <taxon>Ecdysozoa</taxon>
        <taxon>Arthropoda</taxon>
        <taxon>Chelicerata</taxon>
        <taxon>Arachnida</taxon>
        <taxon>Acari</taxon>
        <taxon>Parasitiformes</taxon>
        <taxon>Ixodida</taxon>
        <taxon>Ixodoidea</taxon>
        <taxon>Ixodidae</taxon>
        <taxon>Rhipicephalinae</taxon>
        <taxon>Rhipicephalus</taxon>
        <taxon>Rhipicephalus</taxon>
    </lineage>
</organism>
<sequence length="175" mass="19738">MARQRRVNTPEEEAACRGALQVLRKAFPDVSDHDEVANSSRLAAERQVTAIYHHQRIHVPTLARVLTALVSNDVITHSVHKYPKTDARLWPIRNSRPDLVFATFSTDSVAKLWKRLAMYRSDHKVVLANVCEKPPWNPGVYCTNPGSVRPDADELVEVYDGDEDLAEDLPFSPGR</sequence>
<name>A0A9D4T3U9_RHISA</name>
<reference evidence="1" key="2">
    <citation type="submission" date="2021-09" db="EMBL/GenBank/DDBJ databases">
        <authorList>
            <person name="Jia N."/>
            <person name="Wang J."/>
            <person name="Shi W."/>
            <person name="Du L."/>
            <person name="Sun Y."/>
            <person name="Zhan W."/>
            <person name="Jiang J."/>
            <person name="Wang Q."/>
            <person name="Zhang B."/>
            <person name="Ji P."/>
            <person name="Sakyi L.B."/>
            <person name="Cui X."/>
            <person name="Yuan T."/>
            <person name="Jiang B."/>
            <person name="Yang W."/>
            <person name="Lam T.T.-Y."/>
            <person name="Chang Q."/>
            <person name="Ding S."/>
            <person name="Wang X."/>
            <person name="Zhu J."/>
            <person name="Ruan X."/>
            <person name="Zhao L."/>
            <person name="Wei J."/>
            <person name="Que T."/>
            <person name="Du C."/>
            <person name="Cheng J."/>
            <person name="Dai P."/>
            <person name="Han X."/>
            <person name="Huang E."/>
            <person name="Gao Y."/>
            <person name="Liu J."/>
            <person name="Shao H."/>
            <person name="Ye R."/>
            <person name="Li L."/>
            <person name="Wei W."/>
            <person name="Wang X."/>
            <person name="Wang C."/>
            <person name="Huo Q."/>
            <person name="Li W."/>
            <person name="Guo W."/>
            <person name="Chen H."/>
            <person name="Chen S."/>
            <person name="Zhou L."/>
            <person name="Zhou L."/>
            <person name="Ni X."/>
            <person name="Tian J."/>
            <person name="Zhou Y."/>
            <person name="Sheng Y."/>
            <person name="Liu T."/>
            <person name="Pan Y."/>
            <person name="Xia L."/>
            <person name="Li J."/>
            <person name="Zhao F."/>
            <person name="Cao W."/>
        </authorList>
    </citation>
    <scope>NUCLEOTIDE SEQUENCE</scope>
    <source>
        <strain evidence="1">Rsan-2018</strain>
        <tissue evidence="1">Larvae</tissue>
    </source>
</reference>
<comment type="caution">
    <text evidence="1">The sequence shown here is derived from an EMBL/GenBank/DDBJ whole genome shotgun (WGS) entry which is preliminary data.</text>
</comment>
<accession>A0A9D4T3U9</accession>